<dbReference type="InterPro" id="IPR055170">
    <property type="entry name" value="GFO_IDH_MocA-like_dom"/>
</dbReference>
<evidence type="ECO:0000259" key="2">
    <source>
        <dbReference type="Pfam" id="PF01408"/>
    </source>
</evidence>
<dbReference type="InterPro" id="IPR000683">
    <property type="entry name" value="Gfo/Idh/MocA-like_OxRdtase_N"/>
</dbReference>
<dbReference type="GO" id="GO:0000166">
    <property type="term" value="F:nucleotide binding"/>
    <property type="evidence" value="ECO:0007669"/>
    <property type="project" value="InterPro"/>
</dbReference>
<reference evidence="5 6" key="2">
    <citation type="submission" date="2017-07" db="EMBL/GenBank/DDBJ databases">
        <title>Candidatus Dactylopiibacterium carminicum, a nitrogen-fixing symbiont of the cochineal insect Dactylopius coccus and Dactylopius opuntiae (Hemiptera: Coccoidea: Dactylopiidae).</title>
        <authorList>
            <person name="Vera A."/>
        </authorList>
    </citation>
    <scope>NUCLEOTIDE SEQUENCE [LARGE SCALE GENOMIC DNA]</scope>
    <source>
        <strain evidence="5 6">NFDCM</strain>
    </source>
</reference>
<dbReference type="GO" id="GO:0016491">
    <property type="term" value="F:oxidoreductase activity"/>
    <property type="evidence" value="ECO:0007669"/>
    <property type="project" value="UniProtKB-KW"/>
</dbReference>
<dbReference type="PANTHER" id="PTHR43818">
    <property type="entry name" value="BCDNA.GH03377"/>
    <property type="match status" value="1"/>
</dbReference>
<evidence type="ECO:0000313" key="4">
    <source>
        <dbReference type="EMBL" id="KAF7597909.1"/>
    </source>
</evidence>
<comment type="caution">
    <text evidence="5">The sequence shown here is derived from an EMBL/GenBank/DDBJ whole genome shotgun (WGS) entry which is preliminary data.</text>
</comment>
<dbReference type="Proteomes" id="UP000623509">
    <property type="component" value="Unassembled WGS sequence"/>
</dbReference>
<sequence>MTSDKQVIRVGIIGAGANTRAMHIPGLRAQPGVEIVSVANRSPESGTRAAAELGIPRVASHWRAVIDDPGIDAVMIGTWPYLHCPVTLAALAAGKHVLCEARMAMDADEARRMLIASRARPDLVAQLVPAPFTLGVDRTVQRLLREGVLGQLLSVEVRAFDGRFLDPAAPLSWRQDAELSGLNVMSLGIWYETLMRWVGEARSVSARGRTFVTQRQDGDGRLRSVRIPEHVVVLADLACGAQATITVSSICGAVKESSILLCGSEASLRFADGGLSLARKGETVFSPVDALPGEAGGWRVEEEFIRAIRGLENVSHTRFVDGLRYMLFTEAVARSIAEERTLPILPA</sequence>
<evidence type="ECO:0000313" key="6">
    <source>
        <dbReference type="Proteomes" id="UP000216107"/>
    </source>
</evidence>
<keyword evidence="1" id="KW-0560">Oxidoreductase</keyword>
<evidence type="ECO:0000256" key="1">
    <source>
        <dbReference type="ARBA" id="ARBA00023002"/>
    </source>
</evidence>
<accession>A0A272EN08</accession>
<protein>
    <submittedName>
        <fullName evidence="4">Gfo/Idh/MocA family oxidoreductase</fullName>
    </submittedName>
</protein>
<dbReference type="AlphaFoldDB" id="A0A272EN08"/>
<organism evidence="5 6">
    <name type="scientific">Candidatus Dactylopiibacterium carminicum</name>
    <dbReference type="NCBI Taxonomy" id="857335"/>
    <lineage>
        <taxon>Bacteria</taxon>
        <taxon>Pseudomonadati</taxon>
        <taxon>Pseudomonadota</taxon>
        <taxon>Betaproteobacteria</taxon>
        <taxon>Rhodocyclales</taxon>
        <taxon>Rhodocyclaceae</taxon>
        <taxon>Candidatus Dactylopiibacterium</taxon>
    </lineage>
</organism>
<dbReference type="Pfam" id="PF22725">
    <property type="entry name" value="GFO_IDH_MocA_C3"/>
    <property type="match status" value="1"/>
</dbReference>
<feature type="domain" description="Gfo/Idh/MocA-like oxidoreductase N-terminal" evidence="2">
    <location>
        <begin position="8"/>
        <end position="118"/>
    </location>
</feature>
<dbReference type="RefSeq" id="WP_095525862.1">
    <property type="nucleotide sequence ID" value="NZ_MDUX01000078.1"/>
</dbReference>
<dbReference type="EMBL" id="NMRN01000081">
    <property type="protein sequence ID" value="PAS91481.1"/>
    <property type="molecule type" value="Genomic_DNA"/>
</dbReference>
<keyword evidence="7" id="KW-1185">Reference proteome</keyword>
<evidence type="ECO:0000313" key="7">
    <source>
        <dbReference type="Proteomes" id="UP000623509"/>
    </source>
</evidence>
<evidence type="ECO:0000313" key="5">
    <source>
        <dbReference type="EMBL" id="PAS91481.1"/>
    </source>
</evidence>
<dbReference type="Gene3D" id="3.40.50.720">
    <property type="entry name" value="NAD(P)-binding Rossmann-like Domain"/>
    <property type="match status" value="1"/>
</dbReference>
<name>A0A272EN08_9RHOO</name>
<proteinExistence type="predicted"/>
<dbReference type="Proteomes" id="UP000216107">
    <property type="component" value="Unassembled WGS sequence"/>
</dbReference>
<dbReference type="InterPro" id="IPR036291">
    <property type="entry name" value="NAD(P)-bd_dom_sf"/>
</dbReference>
<dbReference type="EMBL" id="MDUX01000078">
    <property type="protein sequence ID" value="KAF7597909.1"/>
    <property type="molecule type" value="Genomic_DNA"/>
</dbReference>
<dbReference type="SUPFAM" id="SSF55347">
    <property type="entry name" value="Glyceraldehyde-3-phosphate dehydrogenase-like, C-terminal domain"/>
    <property type="match status" value="1"/>
</dbReference>
<evidence type="ECO:0000259" key="3">
    <source>
        <dbReference type="Pfam" id="PF22725"/>
    </source>
</evidence>
<dbReference type="Gene3D" id="3.30.360.10">
    <property type="entry name" value="Dihydrodipicolinate Reductase, domain 2"/>
    <property type="match status" value="1"/>
</dbReference>
<dbReference type="SUPFAM" id="SSF51735">
    <property type="entry name" value="NAD(P)-binding Rossmann-fold domains"/>
    <property type="match status" value="1"/>
</dbReference>
<dbReference type="OrthoDB" id="9813657at2"/>
<gene>
    <name evidence="4" type="ORF">BGI27_16185</name>
    <name evidence="5" type="ORF">CGU29_16180</name>
</gene>
<reference evidence="4 7" key="1">
    <citation type="submission" date="2016-08" db="EMBL/GenBank/DDBJ databases">
        <title>Candidatus Dactylopiibacterium carminicum genome sequence.</title>
        <authorList>
            <person name="Ramirez-Puebla S.T."/>
            <person name="Ormeno-Orrillo E."/>
            <person name="Vera-Ponce De Leon A."/>
            <person name="Luis L."/>
            <person name="Sanchez-Flores A."/>
            <person name="Monica R."/>
            <person name="Martinez-Romero E."/>
        </authorList>
    </citation>
    <scope>NUCLEOTIDE SEQUENCE [LARGE SCALE GENOMIC DNA]</scope>
    <source>
        <strain evidence="4">END1</strain>
    </source>
</reference>
<dbReference type="Pfam" id="PF01408">
    <property type="entry name" value="GFO_IDH_MocA"/>
    <property type="match status" value="1"/>
</dbReference>
<feature type="domain" description="GFO/IDH/MocA-like oxidoreductase" evidence="3">
    <location>
        <begin position="138"/>
        <end position="269"/>
    </location>
</feature>
<dbReference type="InterPro" id="IPR050463">
    <property type="entry name" value="Gfo/Idh/MocA_oxidrdct_glycsds"/>
</dbReference>
<dbReference type="PANTHER" id="PTHR43818:SF11">
    <property type="entry name" value="BCDNA.GH03377"/>
    <property type="match status" value="1"/>
</dbReference>